<comment type="caution">
    <text evidence="1">The sequence shown here is derived from an EMBL/GenBank/DDBJ whole genome shotgun (WGS) entry which is preliminary data.</text>
</comment>
<reference evidence="1 2" key="1">
    <citation type="submission" date="2018-12" db="EMBL/GenBank/DDBJ databases">
        <title>Amycolatopsis eburnea sp. nov. actinomycete associate with arbuscular mycorrhiza fungal spore.</title>
        <authorList>
            <person name="Lumyong S."/>
            <person name="Chaiya L."/>
        </authorList>
    </citation>
    <scope>NUCLEOTIDE SEQUENCE [LARGE SCALE GENOMIC DNA]</scope>
    <source>
        <strain evidence="1 2">GLM-1</strain>
    </source>
</reference>
<proteinExistence type="predicted"/>
<dbReference type="Proteomes" id="UP000267081">
    <property type="component" value="Unassembled WGS sequence"/>
</dbReference>
<dbReference type="AlphaFoldDB" id="A0A427T0T7"/>
<evidence type="ECO:0000313" key="2">
    <source>
        <dbReference type="Proteomes" id="UP000267081"/>
    </source>
</evidence>
<evidence type="ECO:0000313" key="1">
    <source>
        <dbReference type="EMBL" id="RSD11530.1"/>
    </source>
</evidence>
<protein>
    <submittedName>
        <fullName evidence="1">Uncharacterized protein</fullName>
    </submittedName>
</protein>
<sequence length="74" mass="8162">MRDTVQIHVTADLPIRVRALAYANRAEIRFGKAFPVVLLVDSDAIAVLSKELEEVRTALNSTARVDDQAPEVTD</sequence>
<dbReference type="OrthoDB" id="3694955at2"/>
<dbReference type="EMBL" id="RSEC01000059">
    <property type="protein sequence ID" value="RSD11530.1"/>
    <property type="molecule type" value="Genomic_DNA"/>
</dbReference>
<dbReference type="RefSeq" id="WP_125313756.1">
    <property type="nucleotide sequence ID" value="NZ_RSEC01000059.1"/>
</dbReference>
<organism evidence="1 2">
    <name type="scientific">Amycolatopsis eburnea</name>
    <dbReference type="NCBI Taxonomy" id="2267691"/>
    <lineage>
        <taxon>Bacteria</taxon>
        <taxon>Bacillati</taxon>
        <taxon>Actinomycetota</taxon>
        <taxon>Actinomycetes</taxon>
        <taxon>Pseudonocardiales</taxon>
        <taxon>Pseudonocardiaceae</taxon>
        <taxon>Amycolatopsis</taxon>
    </lineage>
</organism>
<keyword evidence="2" id="KW-1185">Reference proteome</keyword>
<name>A0A427T0T7_9PSEU</name>
<gene>
    <name evidence="1" type="ORF">EIY87_32600</name>
</gene>
<accession>A0A427T0T7</accession>